<feature type="chain" id="PRO_5004900284" evidence="2">
    <location>
        <begin position="27"/>
        <end position="195"/>
    </location>
</feature>
<evidence type="ECO:0000256" key="2">
    <source>
        <dbReference type="SAM" id="SignalP"/>
    </source>
</evidence>
<dbReference type="InterPro" id="IPR036249">
    <property type="entry name" value="Thioredoxin-like_sf"/>
</dbReference>
<keyword evidence="5" id="KW-1185">Reference proteome</keyword>
<dbReference type="Pfam" id="PF00085">
    <property type="entry name" value="Thioredoxin"/>
    <property type="match status" value="1"/>
</dbReference>
<dbReference type="CDD" id="cd02947">
    <property type="entry name" value="TRX_family"/>
    <property type="match status" value="1"/>
</dbReference>
<keyword evidence="1" id="KW-1015">Disulfide bond</keyword>
<dbReference type="Proteomes" id="UP000019335">
    <property type="component" value="Unassembled WGS sequence"/>
</dbReference>
<name>W7T0N3_9STRA</name>
<dbReference type="EMBL" id="AZIL01002899">
    <property type="protein sequence ID" value="EWM20645.1"/>
    <property type="molecule type" value="Genomic_DNA"/>
</dbReference>
<feature type="signal peptide" evidence="2">
    <location>
        <begin position="1"/>
        <end position="26"/>
    </location>
</feature>
<reference evidence="4 5" key="1">
    <citation type="journal article" date="2014" name="Mol. Plant">
        <title>Chromosome Scale Genome Assembly and Transcriptome Profiling of Nannochloropsis gaditana in Nitrogen Depletion.</title>
        <authorList>
            <person name="Corteggiani Carpinelli E."/>
            <person name="Telatin A."/>
            <person name="Vitulo N."/>
            <person name="Forcato C."/>
            <person name="D'Angelo M."/>
            <person name="Schiavon R."/>
            <person name="Vezzi A."/>
            <person name="Giacometti G.M."/>
            <person name="Morosinotto T."/>
            <person name="Valle G."/>
        </authorList>
    </citation>
    <scope>NUCLEOTIDE SEQUENCE [LARGE SCALE GENOMIC DNA]</scope>
    <source>
        <strain evidence="4 5">B-31</strain>
    </source>
</reference>
<evidence type="ECO:0000313" key="4">
    <source>
        <dbReference type="EMBL" id="EWM20645.1"/>
    </source>
</evidence>
<dbReference type="PANTHER" id="PTHR46115">
    <property type="entry name" value="THIOREDOXIN-LIKE PROTEIN 1"/>
    <property type="match status" value="1"/>
</dbReference>
<proteinExistence type="predicted"/>
<accession>W7T0N3</accession>
<feature type="domain" description="Thioredoxin" evidence="3">
    <location>
        <begin position="83"/>
        <end position="193"/>
    </location>
</feature>
<evidence type="ECO:0000259" key="3">
    <source>
        <dbReference type="PROSITE" id="PS51352"/>
    </source>
</evidence>
<sequence>MAPPGRRRLVILLRLIMGALVSLATCQAFLGFSYSSQRIATPGSTALRMHQLQPLLNTPLRFGCGSRRVLRLFAGEKGGEEDALIGDIATLEELEAAIQTSGTTKPLVLRFHASWCSACKRFAPTWQQTVNAYEEYFDFVDVDVTGKRDIIMAMGLTVLPHSHFYVGGSKVEDFGVSIKKLNGLLERLDKYKKMQ</sequence>
<evidence type="ECO:0000313" key="5">
    <source>
        <dbReference type="Proteomes" id="UP000019335"/>
    </source>
</evidence>
<keyword evidence="2" id="KW-0732">Signal</keyword>
<comment type="caution">
    <text evidence="4">The sequence shown here is derived from an EMBL/GenBank/DDBJ whole genome shotgun (WGS) entry which is preliminary data.</text>
</comment>
<gene>
    <name evidence="4" type="ORF">Naga_100228g4</name>
</gene>
<dbReference type="InterPro" id="IPR013766">
    <property type="entry name" value="Thioredoxin_domain"/>
</dbReference>
<dbReference type="AlphaFoldDB" id="W7T0N3"/>
<evidence type="ECO:0000256" key="1">
    <source>
        <dbReference type="ARBA" id="ARBA00023157"/>
    </source>
</evidence>
<dbReference type="OrthoDB" id="2121326at2759"/>
<protein>
    <submittedName>
        <fullName evidence="4">Thioredoxin</fullName>
    </submittedName>
</protein>
<organism evidence="4 5">
    <name type="scientific">Nannochloropsis gaditana</name>
    <dbReference type="NCBI Taxonomy" id="72520"/>
    <lineage>
        <taxon>Eukaryota</taxon>
        <taxon>Sar</taxon>
        <taxon>Stramenopiles</taxon>
        <taxon>Ochrophyta</taxon>
        <taxon>Eustigmatophyceae</taxon>
        <taxon>Eustigmatales</taxon>
        <taxon>Monodopsidaceae</taxon>
        <taxon>Nannochloropsis</taxon>
    </lineage>
</organism>
<dbReference type="PROSITE" id="PS51352">
    <property type="entry name" value="THIOREDOXIN_2"/>
    <property type="match status" value="1"/>
</dbReference>
<dbReference type="Gene3D" id="3.40.30.10">
    <property type="entry name" value="Glutaredoxin"/>
    <property type="match status" value="1"/>
</dbReference>
<dbReference type="SUPFAM" id="SSF52833">
    <property type="entry name" value="Thioredoxin-like"/>
    <property type="match status" value="1"/>
</dbReference>